<name>A0A450U2X2_9GAMM</name>
<reference evidence="2" key="1">
    <citation type="submission" date="2019-02" db="EMBL/GenBank/DDBJ databases">
        <authorList>
            <person name="Gruber-Vodicka R. H."/>
            <person name="Seah K. B. B."/>
        </authorList>
    </citation>
    <scope>NUCLEOTIDE SEQUENCE</scope>
    <source>
        <strain evidence="2">BECK_BZ131</strain>
    </source>
</reference>
<sequence>MKIPSCSIFRRFIGPPPYNLTKTPLLDPPFPALSMAAPPERRTACRPVSRKEGNRRFDGRACPPRSNLRYLPPGAGSCGSPLYRHRPGGWHYEYPRRAGQGGGNSPRTLGGIRPTTGGFHRRIGESPRTPGTRYRDPGKLPEFGSDEYEKWVGQDDFVQFLKTVPDLDEMILYAMAEHVFLYGVLVPTRLISPPDIHDLAARCNLSPSSGWSIVISKEGVSPAPPLDHTGSKTLDQGEQIVFDRSFDGRQEQPSYIEILQKLTHLFDLHYVPEREAYCRFDDHGDVEDVIRIGKIPFDDLAGLGSGRIVTIKRDILDEYMTLTGQSLILLFDSTRFDSKKFVVWANSPKDYEQDPEIWYYIECLDSYASYLRGFQIIRSMLSQKDPLGRHGFGQSNDRQYATFIAHDWKHETVRECSCDPEQLGNYFVESDLPFETSPVFFRPEVLSKYKANSDKYEIQARSIACRNAWHLEIYDVNDAGQVHTYLKYLAYLPYNEQLYWKSFNEAPKAPISKRSLETDFEGNWDLQYDPLQSLIGILHELHEARIPWWKLRDETLMEKVHYPVTMSTDEWAREIHSLHKLLVEGFQEPPLRSLAASLGRNLGEKWRSIRLLREVLLGLDKDETEIKGIVQPFLDLVRLRNEFAGHSPGVKGKQIKKDILKEHKTYSAHFSQLCEKCDAAVRTLRTIFSEENLSLRPEKSSI</sequence>
<accession>A0A450U2X2</accession>
<dbReference type="AlphaFoldDB" id="A0A450U2X2"/>
<protein>
    <recommendedName>
        <fullName evidence="3">ApeA N-terminal domain-containing protein</fullName>
    </recommendedName>
</protein>
<dbReference type="EMBL" id="CAADFE010000125">
    <property type="protein sequence ID" value="VFJ77482.1"/>
    <property type="molecule type" value="Genomic_DNA"/>
</dbReference>
<organism evidence="2">
    <name type="scientific">Candidatus Kentrum sp. FW</name>
    <dbReference type="NCBI Taxonomy" id="2126338"/>
    <lineage>
        <taxon>Bacteria</taxon>
        <taxon>Pseudomonadati</taxon>
        <taxon>Pseudomonadota</taxon>
        <taxon>Gammaproteobacteria</taxon>
        <taxon>Candidatus Kentrum</taxon>
    </lineage>
</organism>
<evidence type="ECO:0000256" key="1">
    <source>
        <dbReference type="SAM" id="MobiDB-lite"/>
    </source>
</evidence>
<gene>
    <name evidence="2" type="ORF">BECKFW1821C_GA0114237_11257</name>
</gene>
<proteinExistence type="predicted"/>
<feature type="region of interest" description="Disordered" evidence="1">
    <location>
        <begin position="98"/>
        <end position="137"/>
    </location>
</feature>
<feature type="compositionally biased region" description="Basic and acidic residues" evidence="1">
    <location>
        <begin position="41"/>
        <end position="59"/>
    </location>
</feature>
<feature type="region of interest" description="Disordered" evidence="1">
    <location>
        <begin position="41"/>
        <end position="61"/>
    </location>
</feature>
<evidence type="ECO:0000313" key="2">
    <source>
        <dbReference type="EMBL" id="VFJ77482.1"/>
    </source>
</evidence>
<evidence type="ECO:0008006" key="3">
    <source>
        <dbReference type="Google" id="ProtNLM"/>
    </source>
</evidence>